<evidence type="ECO:0000256" key="3">
    <source>
        <dbReference type="ARBA" id="ARBA00023186"/>
    </source>
</evidence>
<dbReference type="SMART" id="SM00271">
    <property type="entry name" value="DnaJ"/>
    <property type="match status" value="1"/>
</dbReference>
<gene>
    <name evidence="6" type="ORF">EEDITHA_LOCUS18412</name>
</gene>
<comment type="caution">
    <text evidence="6">The sequence shown here is derived from an EMBL/GenBank/DDBJ whole genome shotgun (WGS) entry which is preliminary data.</text>
</comment>
<dbReference type="SUPFAM" id="SSF46565">
    <property type="entry name" value="Chaperone J-domain"/>
    <property type="match status" value="1"/>
</dbReference>
<organism evidence="6 7">
    <name type="scientific">Euphydryas editha</name>
    <name type="common">Edith's checkerspot</name>
    <dbReference type="NCBI Taxonomy" id="104508"/>
    <lineage>
        <taxon>Eukaryota</taxon>
        <taxon>Metazoa</taxon>
        <taxon>Ecdysozoa</taxon>
        <taxon>Arthropoda</taxon>
        <taxon>Hexapoda</taxon>
        <taxon>Insecta</taxon>
        <taxon>Pterygota</taxon>
        <taxon>Neoptera</taxon>
        <taxon>Endopterygota</taxon>
        <taxon>Lepidoptera</taxon>
        <taxon>Glossata</taxon>
        <taxon>Ditrysia</taxon>
        <taxon>Papilionoidea</taxon>
        <taxon>Nymphalidae</taxon>
        <taxon>Nymphalinae</taxon>
        <taxon>Euphydryas</taxon>
    </lineage>
</organism>
<dbReference type="EMBL" id="CAKOGL010000026">
    <property type="protein sequence ID" value="CAH2103974.1"/>
    <property type="molecule type" value="Genomic_DNA"/>
</dbReference>
<dbReference type="AlphaFoldDB" id="A0AAU9V2J0"/>
<evidence type="ECO:0000313" key="7">
    <source>
        <dbReference type="Proteomes" id="UP001153954"/>
    </source>
</evidence>
<dbReference type="CDD" id="cd06257">
    <property type="entry name" value="DnaJ"/>
    <property type="match status" value="1"/>
</dbReference>
<feature type="region of interest" description="Disordered" evidence="4">
    <location>
        <begin position="478"/>
        <end position="498"/>
    </location>
</feature>
<dbReference type="PROSITE" id="PS00636">
    <property type="entry name" value="DNAJ_1"/>
    <property type="match status" value="1"/>
</dbReference>
<protein>
    <recommendedName>
        <fullName evidence="5">J domain-containing protein</fullName>
    </recommendedName>
</protein>
<evidence type="ECO:0000256" key="4">
    <source>
        <dbReference type="SAM" id="MobiDB-lite"/>
    </source>
</evidence>
<dbReference type="Pfam" id="PF11875">
    <property type="entry name" value="DnaJ-like_C11_C"/>
    <property type="match status" value="1"/>
</dbReference>
<evidence type="ECO:0000313" key="6">
    <source>
        <dbReference type="EMBL" id="CAH2103974.1"/>
    </source>
</evidence>
<feature type="compositionally biased region" description="Polar residues" evidence="4">
    <location>
        <begin position="486"/>
        <end position="498"/>
    </location>
</feature>
<dbReference type="Proteomes" id="UP001153954">
    <property type="component" value="Unassembled WGS sequence"/>
</dbReference>
<dbReference type="InterPro" id="IPR001623">
    <property type="entry name" value="DnaJ_domain"/>
</dbReference>
<evidence type="ECO:0000259" key="5">
    <source>
        <dbReference type="PROSITE" id="PS50076"/>
    </source>
</evidence>
<dbReference type="InterPro" id="IPR052243">
    <property type="entry name" value="Mito_inner_membrane_organizer"/>
</dbReference>
<dbReference type="InterPro" id="IPR024586">
    <property type="entry name" value="DnaJ-like_C11_C"/>
</dbReference>
<keyword evidence="3" id="KW-0143">Chaperone</keyword>
<dbReference type="GO" id="GO:0042407">
    <property type="term" value="P:cristae formation"/>
    <property type="evidence" value="ECO:0007669"/>
    <property type="project" value="TreeGrafter"/>
</dbReference>
<keyword evidence="7" id="KW-1185">Reference proteome</keyword>
<dbReference type="PANTHER" id="PTHR44157">
    <property type="entry name" value="DNAJ HOMOLOG SUBFAMILY C MEMBER 11"/>
    <property type="match status" value="1"/>
</dbReference>
<dbReference type="InterPro" id="IPR018253">
    <property type="entry name" value="DnaJ_domain_CS"/>
</dbReference>
<dbReference type="Pfam" id="PF22774">
    <property type="entry name" value="DNAJC11_beta-barrel"/>
    <property type="match status" value="1"/>
</dbReference>
<evidence type="ECO:0000256" key="2">
    <source>
        <dbReference type="ARBA" id="ARBA00023136"/>
    </source>
</evidence>
<keyword evidence="2" id="KW-0472">Membrane</keyword>
<sequence length="585" mass="66243">MDEEGESILLEDNYYQLLNVSKTATAEEINSAYRRFSRMFHPDKHSTDPNKKKWAEQIFNKVKEAYEILSDSHKRAIYDTLGKRGLEVDGWEIIFRTRTPREIREEYERLKREREERRLQQSANPRGTITLSINATDLFMKYYDEYDILEDAAIIPSIEVSGMTIQQSIDAPVTLRNTVTLSGNISTQNGTGTGSLSVSNRHLSSERGWTELECGIGNGPVFGFKIFRTISRLMFVNCWTGLQFTPRGIVPSFASTMAVQLDAHSVGYLTYRAGGQSGSSMTSTYVRDSEKYHLNTALQIGNPHSFISFNIMRKLPQHDLKLRLALKFGTFGAIAEYGAEKKVSQNSSVSAAVMLGIPSGVMLKLKWSCSSQTIVVPIHLCEEVVPSPVFYATVVPMVSWLLLKKLVLDPIAREKQEREKQRSMEANFERLQEMQRQARATVELMRETYSRIRSDEEKKKGLVIIKALYGKLPADASDHEIPTEQAGDSASPESPNSYSEVIDVTIPVQCLTKDSRLELLEASKSELPGFYDPCVGEDKHLTIQYMFHNNLHCCTVEDTQAVILPRNSMYILFTGTFNTKPKYLR</sequence>
<proteinExistence type="predicted"/>
<name>A0AAU9V2J0_EUPED</name>
<dbReference type="PRINTS" id="PR00625">
    <property type="entry name" value="JDOMAIN"/>
</dbReference>
<dbReference type="GO" id="GO:0016020">
    <property type="term" value="C:membrane"/>
    <property type="evidence" value="ECO:0007669"/>
    <property type="project" value="UniProtKB-SubCell"/>
</dbReference>
<comment type="subcellular location">
    <subcellularLocation>
        <location evidence="1">Membrane</location>
    </subcellularLocation>
</comment>
<dbReference type="GO" id="GO:0005739">
    <property type="term" value="C:mitochondrion"/>
    <property type="evidence" value="ECO:0007669"/>
    <property type="project" value="GOC"/>
</dbReference>
<evidence type="ECO:0000256" key="1">
    <source>
        <dbReference type="ARBA" id="ARBA00004370"/>
    </source>
</evidence>
<feature type="domain" description="J" evidence="5">
    <location>
        <begin position="13"/>
        <end position="82"/>
    </location>
</feature>
<reference evidence="6" key="1">
    <citation type="submission" date="2022-03" db="EMBL/GenBank/DDBJ databases">
        <authorList>
            <person name="Tunstrom K."/>
        </authorList>
    </citation>
    <scope>NUCLEOTIDE SEQUENCE</scope>
</reference>
<dbReference type="Gene3D" id="1.10.287.110">
    <property type="entry name" value="DnaJ domain"/>
    <property type="match status" value="1"/>
</dbReference>
<dbReference type="InterPro" id="IPR036869">
    <property type="entry name" value="J_dom_sf"/>
</dbReference>
<accession>A0AAU9V2J0</accession>
<dbReference type="Pfam" id="PF00226">
    <property type="entry name" value="DnaJ"/>
    <property type="match status" value="1"/>
</dbReference>
<dbReference type="CDD" id="cd22823">
    <property type="entry name" value="Gal_Rha_Lectin"/>
    <property type="match status" value="1"/>
</dbReference>
<dbReference type="InterPro" id="IPR055225">
    <property type="entry name" value="DNAJC11-like_beta-barrel"/>
</dbReference>
<dbReference type="PROSITE" id="PS50076">
    <property type="entry name" value="DNAJ_2"/>
    <property type="match status" value="1"/>
</dbReference>
<dbReference type="PANTHER" id="PTHR44157:SF1">
    <property type="entry name" value="DNAJ HOMOLOG SUBFAMILY C MEMBER 11"/>
    <property type="match status" value="1"/>
</dbReference>